<keyword evidence="1" id="KW-0812">Transmembrane</keyword>
<evidence type="ECO:0008006" key="6">
    <source>
        <dbReference type="Google" id="ProtNLM"/>
    </source>
</evidence>
<comment type="caution">
    <text evidence="3">The sequence shown here is derived from an EMBL/GenBank/DDBJ whole genome shotgun (WGS) entry which is preliminary data.</text>
</comment>
<name>A0AAV3J151_ENTAV</name>
<gene>
    <name evidence="3" type="ORF">I570_01232</name>
    <name evidence="2" type="ORF">OMU_00654</name>
</gene>
<protein>
    <recommendedName>
        <fullName evidence="6">ABC transporter permease</fullName>
    </recommendedName>
</protein>
<evidence type="ECO:0000313" key="5">
    <source>
        <dbReference type="Proteomes" id="UP000014107"/>
    </source>
</evidence>
<evidence type="ECO:0000256" key="1">
    <source>
        <dbReference type="SAM" id="Phobius"/>
    </source>
</evidence>
<proteinExistence type="predicted"/>
<dbReference type="EMBL" id="AHYV01000006">
    <property type="protein sequence ID" value="EOT50674.1"/>
    <property type="molecule type" value="Genomic_DNA"/>
</dbReference>
<evidence type="ECO:0000313" key="2">
    <source>
        <dbReference type="EMBL" id="EOT50674.1"/>
    </source>
</evidence>
<reference evidence="2 4" key="1">
    <citation type="submission" date="2013-03" db="EMBL/GenBank/DDBJ databases">
        <title>The Genome Sequence of Enterococcus avium ATCC_14025 (Illumina only assembly).</title>
        <authorList>
            <consortium name="The Broad Institute Genomics Platform"/>
            <consortium name="The Broad Institute Genome Sequencing Center for Infectious Disease"/>
            <person name="Earl A."/>
            <person name="Russ C."/>
            <person name="Gilmore M."/>
            <person name="Surin D."/>
            <person name="Walker B."/>
            <person name="Young S."/>
            <person name="Zeng Q."/>
            <person name="Gargeya S."/>
            <person name="Fitzgerald M."/>
            <person name="Haas B."/>
            <person name="Abouelleil A."/>
            <person name="Allen A.W."/>
            <person name="Alvarado L."/>
            <person name="Arachchi H.M."/>
            <person name="Berlin A.M."/>
            <person name="Chapman S.B."/>
            <person name="Gainer-Dewar J."/>
            <person name="Goldberg J."/>
            <person name="Griggs A."/>
            <person name="Gujja S."/>
            <person name="Hansen M."/>
            <person name="Howarth C."/>
            <person name="Imamovic A."/>
            <person name="Ireland A."/>
            <person name="Larimer J."/>
            <person name="McCowan C."/>
            <person name="Murphy C."/>
            <person name="Pearson M."/>
            <person name="Poon T.W."/>
            <person name="Priest M."/>
            <person name="Roberts A."/>
            <person name="Saif S."/>
            <person name="Shea T."/>
            <person name="Sisk P."/>
            <person name="Sykes S."/>
            <person name="Wortman J."/>
            <person name="Nusbaum C."/>
            <person name="Birren B."/>
        </authorList>
    </citation>
    <scope>NUCLEOTIDE SEQUENCE [LARGE SCALE GENOMIC DNA]</scope>
    <source>
        <strain evidence="2 4">ATCC 14025</strain>
    </source>
</reference>
<dbReference type="Proteomes" id="UP000014104">
    <property type="component" value="Unassembled WGS sequence"/>
</dbReference>
<dbReference type="EMBL" id="ASWL01000002">
    <property type="protein sequence ID" value="EOU23368.1"/>
    <property type="molecule type" value="Genomic_DNA"/>
</dbReference>
<accession>A0AAV3J151</accession>
<dbReference type="AlphaFoldDB" id="A0AAV3J151"/>
<keyword evidence="4" id="KW-1185">Reference proteome</keyword>
<dbReference type="RefSeq" id="WP_016178521.1">
    <property type="nucleotide sequence ID" value="NZ_KE136357.1"/>
</dbReference>
<dbReference type="Proteomes" id="UP000014107">
    <property type="component" value="Unassembled WGS sequence"/>
</dbReference>
<reference evidence="3 5" key="2">
    <citation type="submission" date="2013-03" db="EMBL/GenBank/DDBJ databases">
        <title>The Genome Sequence of Enterococcus avium ATCC_14025 (PacBio/Illumina hybrid assembly).</title>
        <authorList>
            <consortium name="The Broad Institute Genomics Platform"/>
            <consortium name="The Broad Institute Genome Sequencing Center for Infectious Disease"/>
            <person name="Earl A."/>
            <person name="Russ C."/>
            <person name="Gilmore M."/>
            <person name="Surin D."/>
            <person name="Walker B."/>
            <person name="Young S."/>
            <person name="Zeng Q."/>
            <person name="Gargeya S."/>
            <person name="Fitzgerald M."/>
            <person name="Haas B."/>
            <person name="Abouelleil A."/>
            <person name="Allen A.W."/>
            <person name="Alvarado L."/>
            <person name="Arachchi H.M."/>
            <person name="Berlin A.M."/>
            <person name="Chapman S.B."/>
            <person name="Gainer-Dewar J."/>
            <person name="Goldberg J."/>
            <person name="Griggs A."/>
            <person name="Gujja S."/>
            <person name="Hansen M."/>
            <person name="Howarth C."/>
            <person name="Imamovic A."/>
            <person name="Ireland A."/>
            <person name="Larimer J."/>
            <person name="McCowan C."/>
            <person name="Murphy C."/>
            <person name="Pearson M."/>
            <person name="Poon T.W."/>
            <person name="Priest M."/>
            <person name="Roberts A."/>
            <person name="Saif S."/>
            <person name="Shea T."/>
            <person name="Sisk P."/>
            <person name="Sykes S."/>
            <person name="Wortman J."/>
            <person name="Nusbaum C."/>
            <person name="Birren B."/>
        </authorList>
    </citation>
    <scope>NUCLEOTIDE SEQUENCE [LARGE SCALE GENOMIC DNA]</scope>
    <source>
        <strain evidence="3 5">ATCC 14025</strain>
    </source>
</reference>
<organism evidence="3 5">
    <name type="scientific">Enterococcus avium ATCC 14025</name>
    <dbReference type="NCBI Taxonomy" id="1140002"/>
    <lineage>
        <taxon>Bacteria</taxon>
        <taxon>Bacillati</taxon>
        <taxon>Bacillota</taxon>
        <taxon>Bacilli</taxon>
        <taxon>Lactobacillales</taxon>
        <taxon>Enterococcaceae</taxon>
        <taxon>Enterococcus</taxon>
    </lineage>
</organism>
<sequence length="253" mass="28738">MIIIRHAWLNLKRNRFSHLKNGCFILMILLFVFMLLQVYLTASAYFSDYQEQTSAIIKGVQDLKNEQANKFNMTDYETLKAKPYVKKSQLTRQGIIPTSLQQPEDQMFGSFSSSSSEQNLDDYLSVSMLEDDALKTLLSTKKAKLQGNIPLKKNSCVVNRSLAKINKLKLGDTIMLGGKGQEHKIKIVGIAEFSTIEWSSAPSSILISWETGSAVEQNMVSNFSCVMYQLTDKKELKNFVKDFKKQNLLKIIL</sequence>
<evidence type="ECO:0000313" key="4">
    <source>
        <dbReference type="Proteomes" id="UP000014104"/>
    </source>
</evidence>
<keyword evidence="1" id="KW-1133">Transmembrane helix</keyword>
<keyword evidence="1" id="KW-0472">Membrane</keyword>
<evidence type="ECO:0000313" key="3">
    <source>
        <dbReference type="EMBL" id="EOU23368.1"/>
    </source>
</evidence>
<feature type="transmembrane region" description="Helical" evidence="1">
    <location>
        <begin position="21"/>
        <end position="40"/>
    </location>
</feature>